<dbReference type="EMBL" id="VIKS01000008">
    <property type="protein sequence ID" value="TQV87445.1"/>
    <property type="molecule type" value="Genomic_DNA"/>
</dbReference>
<protein>
    <submittedName>
        <fullName evidence="1">Uncharacterized protein</fullName>
    </submittedName>
</protein>
<sequence>MSLNKNGIKVEYSQKREWSEFLDNIKRIDNLDDMDFDKLRAFFDDNSDMSREYIQSWNVGPLLEMWLSEFPDVDSFQNITKNYELKDESIKLAASQNVFLGNIPSTDKEHSGATCFNGLDQLLYLALFPQGIKVDKENFKKKSKYYEELRAKFSWVSMGLYLYLEDDNPYSPFVLMIDDWRELVTSAYTSNEYFDAIAYLVYSLVKDPKSLSEQKLGVCLRLKEIIEGDSFPKAAKDRAKEMREQID</sequence>
<accession>A0A545UDB2</accession>
<gene>
    <name evidence="1" type="ORF">FLL46_13460</name>
</gene>
<organism evidence="1 2">
    <name type="scientific">Aliikangiella coralliicola</name>
    <dbReference type="NCBI Taxonomy" id="2592383"/>
    <lineage>
        <taxon>Bacteria</taxon>
        <taxon>Pseudomonadati</taxon>
        <taxon>Pseudomonadota</taxon>
        <taxon>Gammaproteobacteria</taxon>
        <taxon>Oceanospirillales</taxon>
        <taxon>Pleioneaceae</taxon>
        <taxon>Aliikangiella</taxon>
    </lineage>
</organism>
<dbReference type="OrthoDB" id="9863448at2"/>
<dbReference type="RefSeq" id="WP_142894174.1">
    <property type="nucleotide sequence ID" value="NZ_ML660164.1"/>
</dbReference>
<comment type="caution">
    <text evidence="1">The sequence shown here is derived from an EMBL/GenBank/DDBJ whole genome shotgun (WGS) entry which is preliminary data.</text>
</comment>
<evidence type="ECO:0000313" key="2">
    <source>
        <dbReference type="Proteomes" id="UP000315439"/>
    </source>
</evidence>
<dbReference type="AlphaFoldDB" id="A0A545UDB2"/>
<dbReference type="Proteomes" id="UP000315439">
    <property type="component" value="Unassembled WGS sequence"/>
</dbReference>
<keyword evidence="2" id="KW-1185">Reference proteome</keyword>
<evidence type="ECO:0000313" key="1">
    <source>
        <dbReference type="EMBL" id="TQV87445.1"/>
    </source>
</evidence>
<proteinExistence type="predicted"/>
<reference evidence="1 2" key="1">
    <citation type="submission" date="2019-07" db="EMBL/GenBank/DDBJ databases">
        <title>Draft genome for Aliikangiella sp. M105.</title>
        <authorList>
            <person name="Wang G."/>
        </authorList>
    </citation>
    <scope>NUCLEOTIDE SEQUENCE [LARGE SCALE GENOMIC DNA]</scope>
    <source>
        <strain evidence="1 2">M105</strain>
    </source>
</reference>
<name>A0A545UDB2_9GAMM</name>